<keyword evidence="3" id="KW-0813">Transport</keyword>
<evidence type="ECO:0000259" key="7">
    <source>
        <dbReference type="Pfam" id="PF00462"/>
    </source>
</evidence>
<dbReference type="AlphaFoldDB" id="A0A6J0N904"/>
<reference evidence="9" key="2">
    <citation type="submission" date="2025-08" db="UniProtKB">
        <authorList>
            <consortium name="RefSeq"/>
        </authorList>
    </citation>
    <scope>IDENTIFICATION</scope>
    <source>
        <tissue evidence="9">Leaf</tissue>
    </source>
</reference>
<comment type="function">
    <text evidence="1">Has a glutathione-disulfide oxidoreductase activity in the presence of NADPH and glutathione reductase. Reduces low molecular weight disulfides and proteins.</text>
</comment>
<dbReference type="Gene3D" id="3.40.30.10">
    <property type="entry name" value="Glutaredoxin"/>
    <property type="match status" value="1"/>
</dbReference>
<evidence type="ECO:0000256" key="2">
    <source>
        <dbReference type="ARBA" id="ARBA00007190"/>
    </source>
</evidence>
<keyword evidence="8" id="KW-1185">Reference proteome</keyword>
<evidence type="ECO:0000256" key="1">
    <source>
        <dbReference type="ARBA" id="ARBA00002549"/>
    </source>
</evidence>
<dbReference type="GeneID" id="108852011"/>
<dbReference type="Pfam" id="PF00462">
    <property type="entry name" value="Glutaredoxin"/>
    <property type="match status" value="1"/>
</dbReference>
<dbReference type="PROSITE" id="PS00195">
    <property type="entry name" value="GLUTAREDOXIN_1"/>
    <property type="match status" value="1"/>
</dbReference>
<protein>
    <submittedName>
        <fullName evidence="9">Glutaredoxin-like</fullName>
    </submittedName>
</protein>
<dbReference type="InterPro" id="IPR011767">
    <property type="entry name" value="GLR_AS"/>
</dbReference>
<dbReference type="GO" id="GO:0034599">
    <property type="term" value="P:cellular response to oxidative stress"/>
    <property type="evidence" value="ECO:0007669"/>
    <property type="project" value="TreeGrafter"/>
</dbReference>
<evidence type="ECO:0000256" key="3">
    <source>
        <dbReference type="ARBA" id="ARBA00022448"/>
    </source>
</evidence>
<evidence type="ECO:0000256" key="6">
    <source>
        <dbReference type="ARBA" id="ARBA00023284"/>
    </source>
</evidence>
<dbReference type="OrthoDB" id="418495at2759"/>
<evidence type="ECO:0000313" key="9">
    <source>
        <dbReference type="RefSeq" id="XP_018480994.1"/>
    </source>
</evidence>
<dbReference type="Proteomes" id="UP000504610">
    <property type="component" value="Chromosome 4"/>
</dbReference>
<dbReference type="NCBIfam" id="TIGR02180">
    <property type="entry name" value="GRX_euk"/>
    <property type="match status" value="1"/>
</dbReference>
<keyword evidence="6" id="KW-0676">Redox-active center</keyword>
<feature type="domain" description="Glutaredoxin" evidence="7">
    <location>
        <begin position="15"/>
        <end position="77"/>
    </location>
</feature>
<dbReference type="GO" id="GO:0015038">
    <property type="term" value="F:glutathione disulfide oxidoreductase activity"/>
    <property type="evidence" value="ECO:0007669"/>
    <property type="project" value="TreeGrafter"/>
</dbReference>
<organism evidence="8 9">
    <name type="scientific">Raphanus sativus</name>
    <name type="common">Radish</name>
    <name type="synonym">Raphanus raphanistrum var. sativus</name>
    <dbReference type="NCBI Taxonomy" id="3726"/>
    <lineage>
        <taxon>Eukaryota</taxon>
        <taxon>Viridiplantae</taxon>
        <taxon>Streptophyta</taxon>
        <taxon>Embryophyta</taxon>
        <taxon>Tracheophyta</taxon>
        <taxon>Spermatophyta</taxon>
        <taxon>Magnoliopsida</taxon>
        <taxon>eudicotyledons</taxon>
        <taxon>Gunneridae</taxon>
        <taxon>Pentapetalae</taxon>
        <taxon>rosids</taxon>
        <taxon>malvids</taxon>
        <taxon>Brassicales</taxon>
        <taxon>Brassicaceae</taxon>
        <taxon>Brassiceae</taxon>
        <taxon>Raphanus</taxon>
    </lineage>
</organism>
<comment type="similarity">
    <text evidence="2">Belongs to the glutaredoxin family. CPYC subfamily.</text>
</comment>
<dbReference type="PROSITE" id="PS51354">
    <property type="entry name" value="GLUTAREDOXIN_2"/>
    <property type="match status" value="1"/>
</dbReference>
<dbReference type="FunFam" id="3.40.30.10:FF:000093">
    <property type="entry name" value="Glutaredoxin 2"/>
    <property type="match status" value="1"/>
</dbReference>
<evidence type="ECO:0000256" key="4">
    <source>
        <dbReference type="ARBA" id="ARBA00022982"/>
    </source>
</evidence>
<dbReference type="PANTHER" id="PTHR45694">
    <property type="entry name" value="GLUTAREDOXIN 2"/>
    <property type="match status" value="1"/>
</dbReference>
<dbReference type="SUPFAM" id="SSF52833">
    <property type="entry name" value="Thioredoxin-like"/>
    <property type="match status" value="1"/>
</dbReference>
<dbReference type="InterPro" id="IPR014025">
    <property type="entry name" value="Glutaredoxin_subgr"/>
</dbReference>
<evidence type="ECO:0000256" key="5">
    <source>
        <dbReference type="ARBA" id="ARBA00023157"/>
    </source>
</evidence>
<dbReference type="KEGG" id="rsz:108852011"/>
<keyword evidence="5" id="KW-1015">Disulfide bond</keyword>
<dbReference type="PRINTS" id="PR00160">
    <property type="entry name" value="GLUTAREDOXIN"/>
</dbReference>
<accession>A0A6J0N904</accession>
<name>A0A6J0N904_RAPSA</name>
<dbReference type="InterPro" id="IPR002109">
    <property type="entry name" value="Glutaredoxin"/>
</dbReference>
<keyword evidence="4" id="KW-0249">Electron transport</keyword>
<dbReference type="RefSeq" id="XP_018480994.1">
    <property type="nucleotide sequence ID" value="XM_018625492.2"/>
</dbReference>
<dbReference type="InterPro" id="IPR011899">
    <property type="entry name" value="Glutaredoxin_euk/vir"/>
</dbReference>
<reference evidence="8" key="1">
    <citation type="journal article" date="2019" name="Database">
        <title>The radish genome database (RadishGD): an integrated information resource for radish genomics.</title>
        <authorList>
            <person name="Yu H.J."/>
            <person name="Baek S."/>
            <person name="Lee Y.J."/>
            <person name="Cho A."/>
            <person name="Mun J.H."/>
        </authorList>
    </citation>
    <scope>NUCLEOTIDE SEQUENCE [LARGE SCALE GENOMIC DNA]</scope>
    <source>
        <strain evidence="8">cv. WK10039</strain>
    </source>
</reference>
<dbReference type="CDD" id="cd03419">
    <property type="entry name" value="GRX_GRXh_1_2_like"/>
    <property type="match status" value="1"/>
</dbReference>
<gene>
    <name evidence="9" type="primary">LOC108852011</name>
</gene>
<dbReference type="GO" id="GO:0005737">
    <property type="term" value="C:cytoplasm"/>
    <property type="evidence" value="ECO:0007669"/>
    <property type="project" value="TreeGrafter"/>
</dbReference>
<proteinExistence type="inferred from homology"/>
<sequence length="156" mass="17124">MAMKKAKEIVSSNAVVVFSKSYCPYCVKVKDLLKKLGAKFIAVELDKESDGTQVQSALAEWTGQRTVPNVFIGGKHIGGCDSVTNLHKNRKLVPLLTVLETGSTHSKPVSRIRSNIIKIRQGDNRSTEVEGPSRARKTVHAELNTIKAKSDRRSGH</sequence>
<dbReference type="PANTHER" id="PTHR45694:SF17">
    <property type="entry name" value="GLUTAREDOXIN DOMAIN-CONTAINING PROTEIN"/>
    <property type="match status" value="1"/>
</dbReference>
<dbReference type="InterPro" id="IPR036249">
    <property type="entry name" value="Thioredoxin-like_sf"/>
</dbReference>
<evidence type="ECO:0000313" key="8">
    <source>
        <dbReference type="Proteomes" id="UP000504610"/>
    </source>
</evidence>